<sequence length="1091" mass="118816">MILFDNASFHYGGETGTGEGVDDINLRIAPGECVLFCGKSGCGKTTLTRMINGLAPNFYEGQMEGAVYVDDICVTTGELSDTAAIVGSVFQNPKSQFFNVDTTGELAFGCENQAMPRDEIHARVAKARDDLKLNALMDRNIFDLSGGEKQQIACGSVYAATPKVYVLDEPSSNLDRKAIRRLHDMLARVKAQGSTIVLSEHRIYYLMDLVDRFIYLDDGRIAAEYTAADLQAMSDDQLRDLGLRCTSLQTLHRGRNAHRHLPGEATRKPSVEALDLSCNRGGTQILDIDRFALPEGSVVALIGDNGCGKSTLSEVLCGLIASSGSVALDGTYLTDKARNRASFLVMQDVNRQLFSDNVLDEVLLNSTASREEALAVLDKLELAECADRHPASLSGGQKQRVAIASAMCAGKEILFYDEPTSGLDRNGMERFAALLDDAREHVKAQVIVTHDPELIMRACTHVMHMDNGRVTGVYPLDGDGARRVRYYFTSEASDSTSRKRERVSMIGKILSYTGDQKRNVIKAAVMMTAGAVFSVLPYLIVYHLVTQAIAGEAVTLEGSLALLAGILACLVLNAVLYVGGLQVSHRAAYKTLENLRCSLQEKLEAQPLGNIADMGTGAAKKLFVDDIESIELLLAHMIPEGIANLAVPAAVLLLMAAIDWRLCLLTVVMVAFGMSATSQMQKTGADRMGSYFASTKRLNNTIIEYVNGMEVVRVFNRSHEHLRKFEQAVHGYRDFALAWYKVCWPWMAVYGSIFFTCTLYTLPFGALLVITEKLTLASYVLVLCMSFGIGPLLTHVMTYASAIPQVNYKIQALEKSLDRLPLKTGERDFAGIGHTVEFDNVHFGYGNDEVLKGVSFTAREGAMTAIVGPSGSGKSTTAKLVAHYYDIESGAIRIGGQDIRDMSLKSLNDQVSYVSQELFLFNKSILENIRIGRPDASDEEVLAAAKAALCDEFVRELPQGYHTNAGAAGGKLSGGQRQRIAFARAMLKDAPIIVLDEATAFIDPENAEKMNEAVARLVRNKTVVVIAHRLSSIVNADKILVFDDGQVTGEGTHAELLESCPTYRSLWNASEQVGTWTLKESDAAGSEVAAC</sequence>
<feature type="transmembrane region" description="Helical" evidence="10">
    <location>
        <begin position="747"/>
        <end position="769"/>
    </location>
</feature>
<dbReference type="Gene3D" id="3.40.50.300">
    <property type="entry name" value="P-loop containing nucleotide triphosphate hydrolases"/>
    <property type="match status" value="3"/>
</dbReference>
<evidence type="ECO:0000256" key="10">
    <source>
        <dbReference type="SAM" id="Phobius"/>
    </source>
</evidence>
<dbReference type="InterPro" id="IPR011527">
    <property type="entry name" value="ABC1_TM_dom"/>
</dbReference>
<dbReference type="SUPFAM" id="SSF52540">
    <property type="entry name" value="P-loop containing nucleoside triphosphate hydrolases"/>
    <property type="match status" value="3"/>
</dbReference>
<dbReference type="PROSITE" id="PS00211">
    <property type="entry name" value="ABC_TRANSPORTER_1"/>
    <property type="match status" value="2"/>
</dbReference>
<evidence type="ECO:0000259" key="12">
    <source>
        <dbReference type="PROSITE" id="PS50929"/>
    </source>
</evidence>
<dbReference type="InterPro" id="IPR036640">
    <property type="entry name" value="ABC1_TM_sf"/>
</dbReference>
<comment type="similarity">
    <text evidence="9">Belongs to the ABC transporter superfamily. Siderophore-Fe(3+) uptake transporter (SIUT) (TC 3.A.1.21) family.</text>
</comment>
<feature type="transmembrane region" description="Helical" evidence="10">
    <location>
        <begin position="520"/>
        <end position="540"/>
    </location>
</feature>
<dbReference type="EMBL" id="CP001684">
    <property type="protein sequence ID" value="ACV21146.1"/>
    <property type="molecule type" value="Genomic_DNA"/>
</dbReference>
<keyword evidence="6" id="KW-0067">ATP-binding</keyword>
<dbReference type="GO" id="GO:0016887">
    <property type="term" value="F:ATP hydrolysis activity"/>
    <property type="evidence" value="ECO:0007669"/>
    <property type="project" value="InterPro"/>
</dbReference>
<evidence type="ECO:0000256" key="5">
    <source>
        <dbReference type="ARBA" id="ARBA00022741"/>
    </source>
</evidence>
<evidence type="ECO:0000256" key="1">
    <source>
        <dbReference type="ARBA" id="ARBA00004429"/>
    </source>
</evidence>
<dbReference type="SMART" id="SM00382">
    <property type="entry name" value="AAA"/>
    <property type="match status" value="3"/>
</dbReference>
<evidence type="ECO:0000256" key="4">
    <source>
        <dbReference type="ARBA" id="ARBA00022692"/>
    </source>
</evidence>
<evidence type="ECO:0000256" key="3">
    <source>
        <dbReference type="ARBA" id="ARBA00022475"/>
    </source>
</evidence>
<evidence type="ECO:0000256" key="8">
    <source>
        <dbReference type="ARBA" id="ARBA00023136"/>
    </source>
</evidence>
<dbReference type="eggNOG" id="COG1132">
    <property type="taxonomic scope" value="Bacteria"/>
</dbReference>
<dbReference type="GO" id="GO:0005524">
    <property type="term" value="F:ATP binding"/>
    <property type="evidence" value="ECO:0007669"/>
    <property type="project" value="UniProtKB-KW"/>
</dbReference>
<proteinExistence type="inferred from homology"/>
<dbReference type="CDD" id="cd07346">
    <property type="entry name" value="ABC_6TM_exporters"/>
    <property type="match status" value="1"/>
</dbReference>
<evidence type="ECO:0000313" key="14">
    <source>
        <dbReference type="Proteomes" id="UP000002026"/>
    </source>
</evidence>
<evidence type="ECO:0000256" key="7">
    <source>
        <dbReference type="ARBA" id="ARBA00022989"/>
    </source>
</evidence>
<dbReference type="FunFam" id="3.40.50.300:FF:000221">
    <property type="entry name" value="Multidrug ABC transporter ATP-binding protein"/>
    <property type="match status" value="1"/>
</dbReference>
<dbReference type="PANTHER" id="PTHR24221">
    <property type="entry name" value="ATP-BINDING CASSETTE SUB-FAMILY B"/>
    <property type="match status" value="1"/>
</dbReference>
<keyword evidence="14" id="KW-1185">Reference proteome</keyword>
<evidence type="ECO:0000256" key="9">
    <source>
        <dbReference type="ARBA" id="ARBA00023455"/>
    </source>
</evidence>
<dbReference type="InterPro" id="IPR027417">
    <property type="entry name" value="P-loop_NTPase"/>
</dbReference>
<dbReference type="InterPro" id="IPR003439">
    <property type="entry name" value="ABC_transporter-like_ATP-bd"/>
</dbReference>
<feature type="domain" description="ABC transmembrane type-1" evidence="12">
    <location>
        <begin position="523"/>
        <end position="805"/>
    </location>
</feature>
<evidence type="ECO:0000256" key="6">
    <source>
        <dbReference type="ARBA" id="ARBA00022840"/>
    </source>
</evidence>
<dbReference type="Gene3D" id="1.20.1560.10">
    <property type="entry name" value="ABC transporter type 1, transmembrane domain"/>
    <property type="match status" value="1"/>
</dbReference>
<feature type="transmembrane region" description="Helical" evidence="10">
    <location>
        <begin position="560"/>
        <end position="580"/>
    </location>
</feature>
<dbReference type="STRING" id="471855.Shel_00720"/>
<dbReference type="HOGENOM" id="CLU_009393_0_0_11"/>
<dbReference type="Pfam" id="PF00664">
    <property type="entry name" value="ABC_membrane"/>
    <property type="match status" value="1"/>
</dbReference>
<dbReference type="InterPro" id="IPR017871">
    <property type="entry name" value="ABC_transporter-like_CS"/>
</dbReference>
<dbReference type="InterPro" id="IPR003593">
    <property type="entry name" value="AAA+_ATPase"/>
</dbReference>
<gene>
    <name evidence="13" type="ordered locus">Shel_00720</name>
</gene>
<dbReference type="InterPro" id="IPR039421">
    <property type="entry name" value="Type_1_exporter"/>
</dbReference>
<evidence type="ECO:0000259" key="11">
    <source>
        <dbReference type="PROSITE" id="PS50893"/>
    </source>
</evidence>
<keyword evidence="8 10" id="KW-0472">Membrane</keyword>
<dbReference type="AlphaFoldDB" id="C7N0R8"/>
<accession>C7N0R8</accession>
<feature type="transmembrane region" description="Helical" evidence="10">
    <location>
        <begin position="645"/>
        <end position="672"/>
    </location>
</feature>
<dbReference type="NCBIfam" id="NF010167">
    <property type="entry name" value="PRK13648.1"/>
    <property type="match status" value="3"/>
</dbReference>
<dbReference type="Proteomes" id="UP000002026">
    <property type="component" value="Chromosome"/>
</dbReference>
<protein>
    <submittedName>
        <fullName evidence="13">ABC-type multidrug transport system, ATPase and permease component</fullName>
    </submittedName>
</protein>
<dbReference type="KEGG" id="shi:Shel_00720"/>
<dbReference type="CDD" id="cd03225">
    <property type="entry name" value="ABC_cobalt_CbiO_domain1"/>
    <property type="match status" value="1"/>
</dbReference>
<dbReference type="GO" id="GO:0140359">
    <property type="term" value="F:ABC-type transporter activity"/>
    <property type="evidence" value="ECO:0007669"/>
    <property type="project" value="InterPro"/>
</dbReference>
<dbReference type="GO" id="GO:0005886">
    <property type="term" value="C:plasma membrane"/>
    <property type="evidence" value="ECO:0007669"/>
    <property type="project" value="UniProtKB-SubCell"/>
</dbReference>
<evidence type="ECO:0000256" key="2">
    <source>
        <dbReference type="ARBA" id="ARBA00022448"/>
    </source>
</evidence>
<feature type="domain" description="ABC transporter" evidence="11">
    <location>
        <begin position="836"/>
        <end position="1069"/>
    </location>
</feature>
<evidence type="ECO:0000313" key="13">
    <source>
        <dbReference type="EMBL" id="ACV21146.1"/>
    </source>
</evidence>
<dbReference type="SUPFAM" id="SSF90123">
    <property type="entry name" value="ABC transporter transmembrane region"/>
    <property type="match status" value="1"/>
</dbReference>
<comment type="subcellular location">
    <subcellularLocation>
        <location evidence="1">Cell inner membrane</location>
        <topology evidence="1">Multi-pass membrane protein</topology>
    </subcellularLocation>
</comment>
<dbReference type="PROSITE" id="PS50929">
    <property type="entry name" value="ABC_TM1F"/>
    <property type="match status" value="1"/>
</dbReference>
<dbReference type="PANTHER" id="PTHR24221:SF654">
    <property type="entry name" value="ATP-BINDING CASSETTE SUB-FAMILY B MEMBER 6"/>
    <property type="match status" value="1"/>
</dbReference>
<organism evidence="13 14">
    <name type="scientific">Slackia heliotrinireducens (strain ATCC 29202 / DSM 20476 / NCTC 11029 / RHS 1)</name>
    <name type="common">Peptococcus heliotrinreducens</name>
    <dbReference type="NCBI Taxonomy" id="471855"/>
    <lineage>
        <taxon>Bacteria</taxon>
        <taxon>Bacillati</taxon>
        <taxon>Actinomycetota</taxon>
        <taxon>Coriobacteriia</taxon>
        <taxon>Eggerthellales</taxon>
        <taxon>Eggerthellaceae</taxon>
        <taxon>Slackia</taxon>
    </lineage>
</organism>
<reference evidence="13 14" key="1">
    <citation type="journal article" date="2009" name="Stand. Genomic Sci.">
        <title>Complete genome sequence of Slackia heliotrinireducens type strain (RHS 1).</title>
        <authorList>
            <person name="Pukall R."/>
            <person name="Lapidus A."/>
            <person name="Nolan M."/>
            <person name="Copeland A."/>
            <person name="Glavina Del Rio T."/>
            <person name="Lucas S."/>
            <person name="Chen F."/>
            <person name="Tice H."/>
            <person name="Cheng J.F."/>
            <person name="Chertkov O."/>
            <person name="Bruce D."/>
            <person name="Goodwin L."/>
            <person name="Kuske C."/>
            <person name="Brettin T."/>
            <person name="Detter J.C."/>
            <person name="Han C."/>
            <person name="Pitluck S."/>
            <person name="Pati A."/>
            <person name="Mavrommatis K."/>
            <person name="Ivanova N."/>
            <person name="Ovchinnikova G."/>
            <person name="Chen A."/>
            <person name="Palaniappan K."/>
            <person name="Schneider S."/>
            <person name="Rohde M."/>
            <person name="Chain P."/>
            <person name="D'haeseleer P."/>
            <person name="Goker M."/>
            <person name="Bristow J."/>
            <person name="Eisen J.A."/>
            <person name="Markowitz V."/>
            <person name="Kyrpides N.C."/>
            <person name="Klenk H.P."/>
            <person name="Hugenholtz P."/>
        </authorList>
    </citation>
    <scope>NUCLEOTIDE SEQUENCE [LARGE SCALE GENOMIC DNA]</scope>
    <source>
        <strain evidence="14">ATCC 29202 / DSM 20476 / NCTC 11029 / RHS 1</strain>
    </source>
</reference>
<keyword evidence="7 10" id="KW-1133">Transmembrane helix</keyword>
<feature type="transmembrane region" description="Helical" evidence="10">
    <location>
        <begin position="776"/>
        <end position="800"/>
    </location>
</feature>
<feature type="domain" description="ABC transporter" evidence="11">
    <location>
        <begin position="271"/>
        <end position="492"/>
    </location>
</feature>
<feature type="domain" description="ABC transporter" evidence="11">
    <location>
        <begin position="2"/>
        <end position="243"/>
    </location>
</feature>
<dbReference type="InterPro" id="IPR015856">
    <property type="entry name" value="ABC_transpr_CbiO/EcfA_su"/>
</dbReference>
<keyword evidence="2" id="KW-0813">Transport</keyword>
<dbReference type="eggNOG" id="COG1122">
    <property type="taxonomic scope" value="Bacteria"/>
</dbReference>
<keyword evidence="3" id="KW-1003">Cell membrane</keyword>
<dbReference type="RefSeq" id="WP_012797257.1">
    <property type="nucleotide sequence ID" value="NC_013165.1"/>
</dbReference>
<name>C7N0R8_SLAHD</name>
<dbReference type="Pfam" id="PF00005">
    <property type="entry name" value="ABC_tran"/>
    <property type="match status" value="3"/>
</dbReference>
<keyword evidence="5" id="KW-0547">Nucleotide-binding</keyword>
<dbReference type="PROSITE" id="PS50893">
    <property type="entry name" value="ABC_TRANSPORTER_2"/>
    <property type="match status" value="3"/>
</dbReference>
<keyword evidence="4 10" id="KW-0812">Transmembrane</keyword>